<accession>A0A443NT43</accession>
<dbReference type="PANTHER" id="PTHR35286:SF1">
    <property type="entry name" value="EXPRESSED PROTEIN"/>
    <property type="match status" value="1"/>
</dbReference>
<name>A0A443NT43_9MAGN</name>
<protein>
    <submittedName>
        <fullName evidence="1">FK506-binding protein 5</fullName>
    </submittedName>
</protein>
<dbReference type="STRING" id="337451.A0A443NT43"/>
<keyword evidence="2" id="KW-1185">Reference proteome</keyword>
<sequence>MSSNPKQTPNGDISLNDAFDRVLMESFLGRIHQNPPDLNTGSVMDDVLSTILTPSLPLIPSSPYGPNEISPSPNGLDESGLGYVANEEAKVEGEIVHTILYGNTASLQPNSGKPVTIRGHNICIGFNDERGSDYRVWEWHGHIMTYDEENRYTLEYIHGNYFERRRGGFGL</sequence>
<dbReference type="Proteomes" id="UP000283530">
    <property type="component" value="Unassembled WGS sequence"/>
</dbReference>
<proteinExistence type="predicted"/>
<gene>
    <name evidence="1" type="ORF">CKAN_01035700</name>
</gene>
<comment type="caution">
    <text evidence="1">The sequence shown here is derived from an EMBL/GenBank/DDBJ whole genome shotgun (WGS) entry which is preliminary data.</text>
</comment>
<organism evidence="1 2">
    <name type="scientific">Cinnamomum micranthum f. kanehirae</name>
    <dbReference type="NCBI Taxonomy" id="337451"/>
    <lineage>
        <taxon>Eukaryota</taxon>
        <taxon>Viridiplantae</taxon>
        <taxon>Streptophyta</taxon>
        <taxon>Embryophyta</taxon>
        <taxon>Tracheophyta</taxon>
        <taxon>Spermatophyta</taxon>
        <taxon>Magnoliopsida</taxon>
        <taxon>Magnoliidae</taxon>
        <taxon>Laurales</taxon>
        <taxon>Lauraceae</taxon>
        <taxon>Cinnamomum</taxon>
    </lineage>
</organism>
<dbReference type="EMBL" id="QPKB01000004">
    <property type="protein sequence ID" value="RWR81666.1"/>
    <property type="molecule type" value="Genomic_DNA"/>
</dbReference>
<evidence type="ECO:0000313" key="1">
    <source>
        <dbReference type="EMBL" id="RWR81666.1"/>
    </source>
</evidence>
<dbReference type="PANTHER" id="PTHR35286">
    <property type="entry name" value="EXPRESSED PROTEIN"/>
    <property type="match status" value="1"/>
</dbReference>
<dbReference type="OrthoDB" id="1904011at2759"/>
<reference evidence="1 2" key="1">
    <citation type="journal article" date="2019" name="Nat. Plants">
        <title>Stout camphor tree genome fills gaps in understanding of flowering plant genome evolution.</title>
        <authorList>
            <person name="Chaw S.M."/>
            <person name="Liu Y.C."/>
            <person name="Wu Y.W."/>
            <person name="Wang H.Y."/>
            <person name="Lin C.I."/>
            <person name="Wu C.S."/>
            <person name="Ke H.M."/>
            <person name="Chang L.Y."/>
            <person name="Hsu C.Y."/>
            <person name="Yang H.T."/>
            <person name="Sudianto E."/>
            <person name="Hsu M.H."/>
            <person name="Wu K.P."/>
            <person name="Wang L.N."/>
            <person name="Leebens-Mack J.H."/>
            <person name="Tsai I.J."/>
        </authorList>
    </citation>
    <scope>NUCLEOTIDE SEQUENCE [LARGE SCALE GENOMIC DNA]</scope>
    <source>
        <strain evidence="2">cv. Chaw 1501</strain>
        <tissue evidence="1">Young leaves</tissue>
    </source>
</reference>
<evidence type="ECO:0000313" key="2">
    <source>
        <dbReference type="Proteomes" id="UP000283530"/>
    </source>
</evidence>
<dbReference type="AlphaFoldDB" id="A0A443NT43"/>